<feature type="region of interest" description="Disordered" evidence="1">
    <location>
        <begin position="91"/>
        <end position="146"/>
    </location>
</feature>
<comment type="caution">
    <text evidence="2">The sequence shown here is derived from an EMBL/GenBank/DDBJ whole genome shotgun (WGS) entry which is preliminary data.</text>
</comment>
<feature type="compositionally biased region" description="Polar residues" evidence="1">
    <location>
        <begin position="120"/>
        <end position="129"/>
    </location>
</feature>
<dbReference type="Proteomes" id="UP001521184">
    <property type="component" value="Unassembled WGS sequence"/>
</dbReference>
<keyword evidence="3" id="KW-1185">Reference proteome</keyword>
<evidence type="ECO:0000256" key="1">
    <source>
        <dbReference type="SAM" id="MobiDB-lite"/>
    </source>
</evidence>
<proteinExistence type="predicted"/>
<name>A0ABR3U348_9PEZI</name>
<sequence>MSAQQRPVGRRGPSMQWSRLKPGPSDPLEAYGLPSKGETRKAWPWPSLNDFRAQETFYNKIVDRYMKFCAASGGGEKLAEQFAAMSVSQTTASPAPKVSQSPSPLNVPKRPRPSLASPKTVPQTPSTIRPTKRDASQTLESPSISSRNTTAELGTILSAMRKLREAIVASHRTDRFAQRAYIFIIHAAILTKSWESYLPALRYLLNAIHTQTPMTSSEFNEFAGYYVLDLACRQGELASAFAHRSRLGLAYADPTGRVDRLLRALVMDDWISFWQLHKQVDGYQKRIMEFKEDEIRLHALKCIGRSYFGAEKGYIEKCTGRDWDQLVKSGVGWDLQEGDKVVIRRPKAR</sequence>
<gene>
    <name evidence="2" type="ORF">SLS58_001129</name>
</gene>
<protein>
    <recommendedName>
        <fullName evidence="4">Sac3 ganp domain protein</fullName>
    </recommendedName>
</protein>
<feature type="compositionally biased region" description="Polar residues" evidence="1">
    <location>
        <begin position="136"/>
        <end position="146"/>
    </location>
</feature>
<dbReference type="PANTHER" id="PTHR39398">
    <property type="entry name" value="YALI0F14311P"/>
    <property type="match status" value="1"/>
</dbReference>
<feature type="compositionally biased region" description="Polar residues" evidence="1">
    <location>
        <begin position="91"/>
        <end position="104"/>
    </location>
</feature>
<evidence type="ECO:0008006" key="4">
    <source>
        <dbReference type="Google" id="ProtNLM"/>
    </source>
</evidence>
<feature type="region of interest" description="Disordered" evidence="1">
    <location>
        <begin position="1"/>
        <end position="44"/>
    </location>
</feature>
<reference evidence="2 3" key="1">
    <citation type="journal article" date="2023" name="Plant Dis.">
        <title>First Report of Diplodia intermedia Causing Canker and Dieback Diseases on Apple Trees in Canada.</title>
        <authorList>
            <person name="Ellouze W."/>
            <person name="Ilyukhin E."/>
            <person name="Sulman M."/>
            <person name="Ali S."/>
        </authorList>
    </citation>
    <scope>NUCLEOTIDE SEQUENCE [LARGE SCALE GENOMIC DNA]</scope>
    <source>
        <strain evidence="2 3">M45-28</strain>
    </source>
</reference>
<organism evidence="2 3">
    <name type="scientific">Diplodia intermedia</name>
    <dbReference type="NCBI Taxonomy" id="856260"/>
    <lineage>
        <taxon>Eukaryota</taxon>
        <taxon>Fungi</taxon>
        <taxon>Dikarya</taxon>
        <taxon>Ascomycota</taxon>
        <taxon>Pezizomycotina</taxon>
        <taxon>Dothideomycetes</taxon>
        <taxon>Dothideomycetes incertae sedis</taxon>
        <taxon>Botryosphaeriales</taxon>
        <taxon>Botryosphaeriaceae</taxon>
        <taxon>Diplodia</taxon>
    </lineage>
</organism>
<dbReference type="PANTHER" id="PTHR39398:SF1">
    <property type="entry name" value="CSN8_PSMD8_EIF3K DOMAIN-CONTAINING PROTEIN"/>
    <property type="match status" value="1"/>
</dbReference>
<evidence type="ECO:0000313" key="3">
    <source>
        <dbReference type="Proteomes" id="UP001521184"/>
    </source>
</evidence>
<dbReference type="EMBL" id="JAKEKT020000004">
    <property type="protein sequence ID" value="KAL1650315.1"/>
    <property type="molecule type" value="Genomic_DNA"/>
</dbReference>
<accession>A0ABR3U348</accession>
<evidence type="ECO:0000313" key="2">
    <source>
        <dbReference type="EMBL" id="KAL1650315.1"/>
    </source>
</evidence>